<dbReference type="InterPro" id="IPR003331">
    <property type="entry name" value="UDP_GlcNAc_Epimerase_2_dom"/>
</dbReference>
<dbReference type="Gene3D" id="3.40.50.2000">
    <property type="entry name" value="Glycogen Phosphorylase B"/>
    <property type="match status" value="2"/>
</dbReference>
<organism evidence="3 4">
    <name type="scientific">Metabacillus litoralis</name>
    <dbReference type="NCBI Taxonomy" id="152268"/>
    <lineage>
        <taxon>Bacteria</taxon>
        <taxon>Bacillati</taxon>
        <taxon>Bacillota</taxon>
        <taxon>Bacilli</taxon>
        <taxon>Bacillales</taxon>
        <taxon>Bacillaceae</taxon>
        <taxon>Metabacillus</taxon>
    </lineage>
</organism>
<proteinExistence type="inferred from homology"/>
<accession>A0A179STC4</accession>
<dbReference type="STRING" id="152268.A6K24_25145"/>
<dbReference type="NCBIfam" id="TIGR00236">
    <property type="entry name" value="wecB"/>
    <property type="match status" value="1"/>
</dbReference>
<dbReference type="SUPFAM" id="SSF53756">
    <property type="entry name" value="UDP-Glycosyltransferase/glycogen phosphorylase"/>
    <property type="match status" value="1"/>
</dbReference>
<dbReference type="EMBL" id="LWSG01000026">
    <property type="protein sequence ID" value="OAS84634.1"/>
    <property type="molecule type" value="Genomic_DNA"/>
</dbReference>
<protein>
    <submittedName>
        <fullName evidence="3">UDP-N-acetyl glucosamine 2-epimerase</fullName>
    </submittedName>
</protein>
<gene>
    <name evidence="3" type="ORF">A6K24_25145</name>
</gene>
<evidence type="ECO:0000313" key="3">
    <source>
        <dbReference type="EMBL" id="OAS84634.1"/>
    </source>
</evidence>
<dbReference type="GO" id="GO:0016853">
    <property type="term" value="F:isomerase activity"/>
    <property type="evidence" value="ECO:0007669"/>
    <property type="project" value="UniProtKB-KW"/>
</dbReference>
<dbReference type="OrthoDB" id="9803238at2"/>
<reference evidence="4" key="1">
    <citation type="submission" date="2016-04" db="EMBL/GenBank/DDBJ databases">
        <authorList>
            <person name="Lyu Z."/>
            <person name="Lyu W."/>
        </authorList>
    </citation>
    <scope>NUCLEOTIDE SEQUENCE [LARGE SCALE GENOMIC DNA]</scope>
    <source>
        <strain evidence="4">C44</strain>
    </source>
</reference>
<dbReference type="InterPro" id="IPR029767">
    <property type="entry name" value="WecB-like"/>
</dbReference>
<evidence type="ECO:0000313" key="4">
    <source>
        <dbReference type="Proteomes" id="UP000078534"/>
    </source>
</evidence>
<evidence type="ECO:0000259" key="2">
    <source>
        <dbReference type="Pfam" id="PF02350"/>
    </source>
</evidence>
<comment type="caution">
    <text evidence="3">The sequence shown here is derived from an EMBL/GenBank/DDBJ whole genome shotgun (WGS) entry which is preliminary data.</text>
</comment>
<sequence>MKIMTILGTRPEIIRLSLIIKKLDDHAEKHILVHTGQNFTSSLSEIFFQELKVRKPDYIMLNQQHTLGEQLSTIYKELEKIILQEKPDKVLVLGDTNSGLSAILVERMGIPVIHMEAGNRCFDLEVPEEKNRRVIDAISSFNLPYTPQSKENLLNEGVPRHRIIISGNPINEVLEHYKAEIEQSNILNKLTLEKDHYFLVTVHRAENVDHENRLQEIMKGINMVADAYQKRVICSIHPRTKSRLEANTELEIHPLVEFHEPFGFFDFVRLEKNAYCVLTDSGTVQEECCLFHVPTVTIRKTTERPETIECGSNMLSGIDAEQILNCVHVMANQSKNWSFPAGYDHKNVSDKVIKILLGGLKIV</sequence>
<keyword evidence="1" id="KW-0413">Isomerase</keyword>
<name>A0A179STC4_9BACI</name>
<dbReference type="Proteomes" id="UP000078534">
    <property type="component" value="Unassembled WGS sequence"/>
</dbReference>
<dbReference type="RefSeq" id="WP_066335800.1">
    <property type="nucleotide sequence ID" value="NZ_LWSG01000026.1"/>
</dbReference>
<keyword evidence="4" id="KW-1185">Reference proteome</keyword>
<dbReference type="Pfam" id="PF02350">
    <property type="entry name" value="Epimerase_2"/>
    <property type="match status" value="1"/>
</dbReference>
<dbReference type="AlphaFoldDB" id="A0A179STC4"/>
<dbReference type="PANTHER" id="PTHR43174">
    <property type="entry name" value="UDP-N-ACETYLGLUCOSAMINE 2-EPIMERASE"/>
    <property type="match status" value="1"/>
</dbReference>
<comment type="similarity">
    <text evidence="1">Belongs to the UDP-N-acetylglucosamine 2-epimerase family.</text>
</comment>
<dbReference type="CDD" id="cd03786">
    <property type="entry name" value="GTB_UDP-GlcNAc_2-Epimerase"/>
    <property type="match status" value="1"/>
</dbReference>
<evidence type="ECO:0000256" key="1">
    <source>
        <dbReference type="RuleBase" id="RU003513"/>
    </source>
</evidence>
<dbReference type="PANTHER" id="PTHR43174:SF1">
    <property type="entry name" value="UDP-N-ACETYLGLUCOSAMINE 2-EPIMERASE"/>
    <property type="match status" value="1"/>
</dbReference>
<feature type="domain" description="UDP-N-acetylglucosamine 2-epimerase" evidence="2">
    <location>
        <begin position="22"/>
        <end position="356"/>
    </location>
</feature>